<keyword evidence="2 7" id="KW-0768">Sushi</keyword>
<feature type="domain" description="Sushi" evidence="8">
    <location>
        <begin position="243"/>
        <end position="300"/>
    </location>
</feature>
<reference evidence="9" key="1">
    <citation type="submission" date="2018-10" db="EMBL/GenBank/DDBJ databases">
        <title>Transcriptome assembly of Aceria tosichella (Wheat curl mite) Type 2.</title>
        <authorList>
            <person name="Scully E.D."/>
            <person name="Geib S.M."/>
            <person name="Palmer N.A."/>
            <person name="Gupta A.K."/>
            <person name="Sarath G."/>
            <person name="Tatineni S."/>
        </authorList>
    </citation>
    <scope>NUCLEOTIDE SEQUENCE</scope>
    <source>
        <strain evidence="9">LincolnNE</strain>
    </source>
</reference>
<feature type="domain" description="Sushi" evidence="8">
    <location>
        <begin position="360"/>
        <end position="418"/>
    </location>
</feature>
<keyword evidence="3" id="KW-0677">Repeat</keyword>
<evidence type="ECO:0000256" key="3">
    <source>
        <dbReference type="ARBA" id="ARBA00022737"/>
    </source>
</evidence>
<evidence type="ECO:0000313" key="9">
    <source>
        <dbReference type="EMBL" id="MDE45532.1"/>
    </source>
</evidence>
<feature type="domain" description="Sushi" evidence="8">
    <location>
        <begin position="562"/>
        <end position="634"/>
    </location>
</feature>
<evidence type="ECO:0000256" key="7">
    <source>
        <dbReference type="PROSITE-ProRule" id="PRU00302"/>
    </source>
</evidence>
<feature type="disulfide bond" evidence="7">
    <location>
        <begin position="330"/>
        <end position="357"/>
    </location>
</feature>
<evidence type="ECO:0000256" key="4">
    <source>
        <dbReference type="ARBA" id="ARBA00023136"/>
    </source>
</evidence>
<dbReference type="PROSITE" id="PS50923">
    <property type="entry name" value="SUSHI"/>
    <property type="match status" value="7"/>
</dbReference>
<dbReference type="Pfam" id="PF00084">
    <property type="entry name" value="Sushi"/>
    <property type="match status" value="7"/>
</dbReference>
<organism evidence="9">
    <name type="scientific">Aceria tosichella</name>
    <name type="common">wheat curl mite</name>
    <dbReference type="NCBI Taxonomy" id="561515"/>
    <lineage>
        <taxon>Eukaryota</taxon>
        <taxon>Metazoa</taxon>
        <taxon>Ecdysozoa</taxon>
        <taxon>Arthropoda</taxon>
        <taxon>Chelicerata</taxon>
        <taxon>Arachnida</taxon>
        <taxon>Acari</taxon>
        <taxon>Acariformes</taxon>
        <taxon>Trombidiformes</taxon>
        <taxon>Prostigmata</taxon>
        <taxon>Eupodina</taxon>
        <taxon>Eriophyoidea</taxon>
        <taxon>Eriophyidae</taxon>
        <taxon>Eriophyinae</taxon>
        <taxon>Aceriini</taxon>
        <taxon>Aceria</taxon>
    </lineage>
</organism>
<protein>
    <submittedName>
        <fullName evidence="9">Sushi, von Willebrand factor type A, EGF and pentraxin domain-containing protein 1</fullName>
    </submittedName>
</protein>
<gene>
    <name evidence="9" type="primary">Svep1_0</name>
    <name evidence="9" type="ORF">g.15097</name>
</gene>
<evidence type="ECO:0000256" key="2">
    <source>
        <dbReference type="ARBA" id="ARBA00022659"/>
    </source>
</evidence>
<feature type="domain" description="Sushi" evidence="8">
    <location>
        <begin position="178"/>
        <end position="242"/>
    </location>
</feature>
<evidence type="ECO:0000256" key="1">
    <source>
        <dbReference type="ARBA" id="ARBA00004370"/>
    </source>
</evidence>
<dbReference type="SUPFAM" id="SSF57535">
    <property type="entry name" value="Complement control module/SCR domain"/>
    <property type="match status" value="7"/>
</dbReference>
<dbReference type="InterPro" id="IPR000436">
    <property type="entry name" value="Sushi_SCR_CCP_dom"/>
</dbReference>
<evidence type="ECO:0000256" key="5">
    <source>
        <dbReference type="ARBA" id="ARBA00023157"/>
    </source>
</evidence>
<dbReference type="InterPro" id="IPR050350">
    <property type="entry name" value="Compl-Cell_Adhes-Reg"/>
</dbReference>
<comment type="subcellular location">
    <subcellularLocation>
        <location evidence="1">Membrane</location>
    </subcellularLocation>
</comment>
<proteinExistence type="predicted"/>
<comment type="caution">
    <text evidence="7">Lacks conserved residue(s) required for the propagation of feature annotation.</text>
</comment>
<feature type="disulfide bond" evidence="7">
    <location>
        <begin position="147"/>
        <end position="174"/>
    </location>
</feature>
<dbReference type="SMART" id="SM00032">
    <property type="entry name" value="CCP"/>
    <property type="match status" value="7"/>
</dbReference>
<feature type="domain" description="Sushi" evidence="8">
    <location>
        <begin position="504"/>
        <end position="561"/>
    </location>
</feature>
<keyword evidence="4" id="KW-0472">Membrane</keyword>
<evidence type="ECO:0000259" key="8">
    <source>
        <dbReference type="PROSITE" id="PS50923"/>
    </source>
</evidence>
<feature type="domain" description="Sushi" evidence="8">
    <location>
        <begin position="119"/>
        <end position="176"/>
    </location>
</feature>
<dbReference type="GO" id="GO:0016020">
    <property type="term" value="C:membrane"/>
    <property type="evidence" value="ECO:0007669"/>
    <property type="project" value="UniProtKB-SubCell"/>
</dbReference>
<feature type="disulfide bond" evidence="7">
    <location>
        <begin position="271"/>
        <end position="298"/>
    </location>
</feature>
<name>A0A6G1S6E6_9ACAR</name>
<dbReference type="PANTHER" id="PTHR19325:SF575">
    <property type="entry name" value="LOCOMOTION-RELATED PROTEIN HIKARU GENKI"/>
    <property type="match status" value="1"/>
</dbReference>
<keyword evidence="6" id="KW-0325">Glycoprotein</keyword>
<accession>A0A6G1S6E6</accession>
<dbReference type="EMBL" id="GGYP01000761">
    <property type="protein sequence ID" value="MDE45532.1"/>
    <property type="molecule type" value="Transcribed_RNA"/>
</dbReference>
<dbReference type="FunFam" id="2.10.70.10:FF:000011">
    <property type="entry name" value="CUB and sushi domain-containing protein 3 isoform A"/>
    <property type="match status" value="1"/>
</dbReference>
<evidence type="ECO:0000256" key="6">
    <source>
        <dbReference type="ARBA" id="ARBA00023180"/>
    </source>
</evidence>
<dbReference type="Gene3D" id="2.10.70.10">
    <property type="entry name" value="Complement Module, domain 1"/>
    <property type="match status" value="7"/>
</dbReference>
<sequence length="635" mass="70804">MLFKSSAVSSFGTGLMIYMIMVTTTTTIITTFEQIGAVAQLISTSQSHSNRSFDANLHRDVASSSSSEDGGECFEDRLEAIEVGRQCSRRCKKDVPCENARKQCLCDGLCGMSCLKPDLNCPELPKLEHGDYGPKSTRFNSRVQYQCESGYYLFGSRERLCQGDEDWSGTPAECLAEPQCRNPIRVNHARNPSDGIYQLGDKVDYSCYPGYQSRGNSEATCKLIKRNQLAWVWSGEPFRCIPKSCGDPGNIENGKRHGDSFIIASSVLYTCNEGFEMNGQARRYCQSDNQWSGQPPQCEPITCNPTDHLENGKINYAYPLTFNSTVEYSCDLGFRLIGPSKRRCGPERKLVGEVPVCSEIDCGELGPLDNGYIKGYSNRMGDKKEFTCREGMKFVGNHTESVCLETGQWSHPLPKCLAPCLVPRVQFAEKIFILKPEMIEQSLKGATLKVKSAEIGSLVNHESYIEILCQKDYEFEKMMNEHYLIQAPYCNNSTWSYEPRCKPASCRAAPPVPPNGRVRVASIEHGSKGFIYCLDGYRLKGNNTTNCIKGEWSKANSTCAEVYCSFPGYIEHGRVLLVGLTGMYDYKPYMKRITANRQIAFECDPGYRLNDGAPGGATCIDGQWKPDGLPSCIKE</sequence>
<dbReference type="CDD" id="cd00033">
    <property type="entry name" value="CCP"/>
    <property type="match status" value="6"/>
</dbReference>
<keyword evidence="5 7" id="KW-1015">Disulfide bond</keyword>
<dbReference type="InterPro" id="IPR035976">
    <property type="entry name" value="Sushi/SCR/CCP_sf"/>
</dbReference>
<dbReference type="AlphaFoldDB" id="A0A6G1S6E6"/>
<dbReference type="PANTHER" id="PTHR19325">
    <property type="entry name" value="COMPLEMENT COMPONENT-RELATED SUSHI DOMAIN-CONTAINING"/>
    <property type="match status" value="1"/>
</dbReference>
<feature type="domain" description="Sushi" evidence="8">
    <location>
        <begin position="301"/>
        <end position="359"/>
    </location>
</feature>